<gene>
    <name evidence="3" type="ORF">AVDCRST_MAG52-3379</name>
</gene>
<evidence type="ECO:0000256" key="1">
    <source>
        <dbReference type="ARBA" id="ARBA00023002"/>
    </source>
</evidence>
<dbReference type="EMBL" id="CADCTN010000232">
    <property type="protein sequence ID" value="CAA9274132.1"/>
    <property type="molecule type" value="Genomic_DNA"/>
</dbReference>
<keyword evidence="1" id="KW-0560">Oxidoreductase</keyword>
<dbReference type="InterPro" id="IPR002938">
    <property type="entry name" value="FAD-bd"/>
</dbReference>
<dbReference type="GO" id="GO:0071949">
    <property type="term" value="F:FAD binding"/>
    <property type="evidence" value="ECO:0007669"/>
    <property type="project" value="InterPro"/>
</dbReference>
<sequence length="483" mass="51724">MSAAQVPGAPVVVVGAGPVGLTAALLLARRGLAVVVLERHEEPYPLPRAVHLDDEVFRVLQAAGVADDVLARSRPLAGLRLLDRRHRVLAEFGRHPDAGPHGWPQGSLIHQPDLEAVLAAAAAAQPRIAVRRGVEVTGLVQDADGVTLGTRRPDGGPDRSVRASVVLGCDGAGSTVRRLVGATMRDLGRADRWIVLDVRSPVPLPVWPGVHQVCDARRPATFMPVTGDRYRWEARLGPGETVADATTPERLAELLAPVDPAKVEVVRAVEYTFRAQVADRWRAGRVLLAGDAAHLSPPFVGQGLGLGLRDVHQLAWKVAAVLAGQEEELLDTHQGEREPHARALIRVAQLLGMLMTGGGRGGDVVRRGVLAVVRRIPAVARLATDSRTPPLRRGPLVERRGRSGRRLAGTLAPQPEVLVDGRPRRLDDVLGEGWAEITADLAVRREDGSVIGVEDPTGALGRWLRGASLVRVRPDRIVAAGRR</sequence>
<dbReference type="PANTHER" id="PTHR43476">
    <property type="entry name" value="3-(3-HYDROXY-PHENYL)PROPIONATE/3-HYDROXYCINNAMIC ACID HYDROXYLASE"/>
    <property type="match status" value="1"/>
</dbReference>
<evidence type="ECO:0000259" key="2">
    <source>
        <dbReference type="Pfam" id="PF01494"/>
    </source>
</evidence>
<organism evidence="3">
    <name type="scientific">uncultured Blastococcus sp</name>
    <dbReference type="NCBI Taxonomy" id="217144"/>
    <lineage>
        <taxon>Bacteria</taxon>
        <taxon>Bacillati</taxon>
        <taxon>Actinomycetota</taxon>
        <taxon>Actinomycetes</taxon>
        <taxon>Geodermatophilales</taxon>
        <taxon>Geodermatophilaceae</taxon>
        <taxon>Blastococcus</taxon>
        <taxon>environmental samples</taxon>
    </lineage>
</organism>
<protein>
    <submittedName>
        <fullName evidence="3">Monooxygenase, FAD-binding</fullName>
    </submittedName>
</protein>
<dbReference type="AlphaFoldDB" id="A0A6J4JCY4"/>
<name>A0A6J4JCY4_9ACTN</name>
<dbReference type="SUPFAM" id="SSF51905">
    <property type="entry name" value="FAD/NAD(P)-binding domain"/>
    <property type="match status" value="1"/>
</dbReference>
<reference evidence="3" key="1">
    <citation type="submission" date="2020-02" db="EMBL/GenBank/DDBJ databases">
        <authorList>
            <person name="Meier V. D."/>
        </authorList>
    </citation>
    <scope>NUCLEOTIDE SEQUENCE</scope>
    <source>
        <strain evidence="3">AVDCRST_MAG52</strain>
    </source>
</reference>
<dbReference type="PRINTS" id="PR00420">
    <property type="entry name" value="RNGMNOXGNASE"/>
</dbReference>
<dbReference type="InterPro" id="IPR036188">
    <property type="entry name" value="FAD/NAD-bd_sf"/>
</dbReference>
<dbReference type="Pfam" id="PF01494">
    <property type="entry name" value="FAD_binding_3"/>
    <property type="match status" value="1"/>
</dbReference>
<proteinExistence type="predicted"/>
<dbReference type="GO" id="GO:0008688">
    <property type="term" value="F:3-(3-hydroxyphenyl)propionate hydroxylase activity"/>
    <property type="evidence" value="ECO:0007669"/>
    <property type="project" value="TreeGrafter"/>
</dbReference>
<dbReference type="PANTHER" id="PTHR43476:SF3">
    <property type="entry name" value="FAD-BINDING MONOOXYGENASE"/>
    <property type="match status" value="1"/>
</dbReference>
<feature type="domain" description="FAD-binding" evidence="2">
    <location>
        <begin position="10"/>
        <end position="346"/>
    </location>
</feature>
<accession>A0A6J4JCY4</accession>
<evidence type="ECO:0000313" key="3">
    <source>
        <dbReference type="EMBL" id="CAA9274132.1"/>
    </source>
</evidence>
<keyword evidence="3" id="KW-0503">Monooxygenase</keyword>
<dbReference type="GO" id="GO:0019622">
    <property type="term" value="P:3-(3-hydroxy)phenylpropionate catabolic process"/>
    <property type="evidence" value="ECO:0007669"/>
    <property type="project" value="TreeGrafter"/>
</dbReference>
<dbReference type="Gene3D" id="3.30.70.2450">
    <property type="match status" value="1"/>
</dbReference>
<dbReference type="InterPro" id="IPR050631">
    <property type="entry name" value="PheA/TfdB_FAD_monoxygenase"/>
</dbReference>
<dbReference type="Gene3D" id="3.50.50.60">
    <property type="entry name" value="FAD/NAD(P)-binding domain"/>
    <property type="match status" value="1"/>
</dbReference>
<dbReference type="NCBIfam" id="NF004829">
    <property type="entry name" value="PRK06183.1-3"/>
    <property type="match status" value="1"/>
</dbReference>